<evidence type="ECO:0000256" key="3">
    <source>
        <dbReference type="SAM" id="MobiDB-lite"/>
    </source>
</evidence>
<keyword evidence="6" id="KW-1185">Reference proteome</keyword>
<dbReference type="EMBL" id="JBHPBY010000153">
    <property type="protein sequence ID" value="MFC1851102.1"/>
    <property type="molecule type" value="Genomic_DNA"/>
</dbReference>
<evidence type="ECO:0000259" key="4">
    <source>
        <dbReference type="PROSITE" id="PS50110"/>
    </source>
</evidence>
<dbReference type="SUPFAM" id="SSF52172">
    <property type="entry name" value="CheY-like"/>
    <property type="match status" value="1"/>
</dbReference>
<feature type="compositionally biased region" description="Acidic residues" evidence="3">
    <location>
        <begin position="344"/>
        <end position="423"/>
    </location>
</feature>
<evidence type="ECO:0000256" key="1">
    <source>
        <dbReference type="ARBA" id="ARBA00022553"/>
    </source>
</evidence>
<dbReference type="Pfam" id="PF00072">
    <property type="entry name" value="Response_reg"/>
    <property type="match status" value="1"/>
</dbReference>
<keyword evidence="1 2" id="KW-0597">Phosphoprotein</keyword>
<dbReference type="PROSITE" id="PS50110">
    <property type="entry name" value="RESPONSE_REGULATORY"/>
    <property type="match status" value="1"/>
</dbReference>
<feature type="compositionally biased region" description="Acidic residues" evidence="3">
    <location>
        <begin position="309"/>
        <end position="336"/>
    </location>
</feature>
<evidence type="ECO:0000313" key="5">
    <source>
        <dbReference type="EMBL" id="MFC1851102.1"/>
    </source>
</evidence>
<feature type="modified residue" description="4-aspartylphosphate" evidence="2">
    <location>
        <position position="52"/>
    </location>
</feature>
<feature type="domain" description="Response regulatory" evidence="4">
    <location>
        <begin position="4"/>
        <end position="119"/>
    </location>
</feature>
<feature type="compositionally biased region" description="Acidic residues" evidence="3">
    <location>
        <begin position="448"/>
        <end position="471"/>
    </location>
</feature>
<protein>
    <submittedName>
        <fullName evidence="5">PleD family two-component system response regulator</fullName>
    </submittedName>
</protein>
<dbReference type="Gene3D" id="3.40.50.2300">
    <property type="match status" value="1"/>
</dbReference>
<dbReference type="InterPro" id="IPR050595">
    <property type="entry name" value="Bact_response_regulator"/>
</dbReference>
<dbReference type="PANTHER" id="PTHR44591">
    <property type="entry name" value="STRESS RESPONSE REGULATOR PROTEIN 1"/>
    <property type="match status" value="1"/>
</dbReference>
<feature type="compositionally biased region" description="Low complexity" evidence="3">
    <location>
        <begin position="245"/>
        <end position="256"/>
    </location>
</feature>
<feature type="compositionally biased region" description="Basic and acidic residues" evidence="3">
    <location>
        <begin position="198"/>
        <end position="213"/>
    </location>
</feature>
<dbReference type="SMART" id="SM00448">
    <property type="entry name" value="REC"/>
    <property type="match status" value="1"/>
</dbReference>
<evidence type="ECO:0000256" key="2">
    <source>
        <dbReference type="PROSITE-ProRule" id="PRU00169"/>
    </source>
</evidence>
<proteinExistence type="predicted"/>
<dbReference type="InterPro" id="IPR001789">
    <property type="entry name" value="Sig_transdc_resp-reg_receiver"/>
</dbReference>
<accession>A0ABV6YY37</accession>
<reference evidence="5 6" key="1">
    <citation type="submission" date="2024-09" db="EMBL/GenBank/DDBJ databases">
        <title>Laminarin stimulates single cell rates of sulfate reduction while oxygen inhibits transcriptomic activity in coastal marine sediment.</title>
        <authorList>
            <person name="Lindsay M."/>
            <person name="Orcutt B."/>
            <person name="Emerson D."/>
            <person name="Stepanauskas R."/>
            <person name="D'Angelo T."/>
        </authorList>
    </citation>
    <scope>NUCLEOTIDE SEQUENCE [LARGE SCALE GENOMIC DNA]</scope>
    <source>
        <strain evidence="5">SAG AM-311-K15</strain>
    </source>
</reference>
<dbReference type="Proteomes" id="UP001594351">
    <property type="component" value="Unassembled WGS sequence"/>
</dbReference>
<name>A0ABV6YY37_UNCC1</name>
<comment type="caution">
    <text evidence="5">The sequence shown here is derived from an EMBL/GenBank/DDBJ whole genome shotgun (WGS) entry which is preliminary data.</text>
</comment>
<feature type="compositionally biased region" description="Acidic residues" evidence="3">
    <location>
        <begin position="276"/>
        <end position="298"/>
    </location>
</feature>
<feature type="compositionally biased region" description="Acidic residues" evidence="3">
    <location>
        <begin position="214"/>
        <end position="232"/>
    </location>
</feature>
<dbReference type="PANTHER" id="PTHR44591:SF3">
    <property type="entry name" value="RESPONSE REGULATORY DOMAIN-CONTAINING PROTEIN"/>
    <property type="match status" value="1"/>
</dbReference>
<feature type="region of interest" description="Disordered" evidence="3">
    <location>
        <begin position="192"/>
        <end position="508"/>
    </location>
</feature>
<evidence type="ECO:0000313" key="6">
    <source>
        <dbReference type="Proteomes" id="UP001594351"/>
    </source>
</evidence>
<dbReference type="InterPro" id="IPR011006">
    <property type="entry name" value="CheY-like_superfamily"/>
</dbReference>
<sequence>MMKKIMVIDDGVNIRKVVELTFEGIYEVISAENGDKALEILKTNTPHLILLDVNMPGTNGYEVCKQLKARERFRFIPVIMMLGKFDTYDEDLGKKANYDLLISKPFETEFIIKVIDEELEKAEEKKLNYKGVAKTERIDVNKIKQAAQATPETLLQELSEDAAVEEQIQDEIGQVIQEMANESETEEFLDFETPEETGEPKDEVAELTVHDIEKEEEEEEEEEEEMPEDEAATEPVFSQPHEFLEASSPESEAPAADDQSEITQTDPMGVKVPAETEVEEELEEEKPAETEVGQEQEVEAAPAKVETEVTTEEEAEVTAEEETEVTAEEEAEVTAEEETKVETEEAEVEAEVTVEEEAEVAAEVETEVAAEVETEVAAEEAEVTAEEESEAEADEAESEAEAEEEAEVTAEEEAEIAAEEQTIEEVKAEPELLDSDYIEVRAPVSAEPAEEPAAEVEEPGEQAEIYPDEETVEVKLTEMSAARTEQTQQADDSQKPTAIDQAEVKPIDRELSEAELEKIGALFLEKYADRIADMVYERLYKKIADDLISPLTKALSDMLMNK</sequence>
<organism evidence="5 6">
    <name type="scientific">candidate division CSSED10-310 bacterium</name>
    <dbReference type="NCBI Taxonomy" id="2855610"/>
    <lineage>
        <taxon>Bacteria</taxon>
        <taxon>Bacteria division CSSED10-310</taxon>
    </lineage>
</organism>
<gene>
    <name evidence="5" type="ORF">ACFL27_12985</name>
</gene>